<feature type="chain" id="PRO_5007832674" description="Peptidase S1 domain-containing protein" evidence="5">
    <location>
        <begin position="23"/>
        <end position="734"/>
    </location>
</feature>
<dbReference type="AlphaFoldDB" id="A0A162CJD0"/>
<keyword evidence="4" id="KW-0378">Hydrolase</keyword>
<dbReference type="RefSeq" id="WP_063380368.1">
    <property type="nucleotide sequence ID" value="NZ_AUXX01000008.1"/>
</dbReference>
<reference evidence="8 9" key="1">
    <citation type="submission" date="2013-07" db="EMBL/GenBank/DDBJ databases">
        <title>Comparative Genomic and Metabolomic Analysis of Twelve Strains of Pseudoalteromonas luteoviolacea.</title>
        <authorList>
            <person name="Vynne N.G."/>
            <person name="Mansson M."/>
            <person name="Gram L."/>
        </authorList>
    </citation>
    <scope>NUCLEOTIDE SEQUENCE [LARGE SCALE GENOMIC DNA]</scope>
    <source>
        <strain evidence="8 9">S4060-1</strain>
    </source>
</reference>
<evidence type="ECO:0000256" key="3">
    <source>
        <dbReference type="ARBA" id="ARBA00023157"/>
    </source>
</evidence>
<keyword evidence="5" id="KW-0732">Signal</keyword>
<dbReference type="PROSITE" id="PS50240">
    <property type="entry name" value="TRYPSIN_DOM"/>
    <property type="match status" value="1"/>
</dbReference>
<dbReference type="PATRIC" id="fig|1365257.3.peg.1233"/>
<dbReference type="Pfam" id="PF17963">
    <property type="entry name" value="Big_9"/>
    <property type="match status" value="1"/>
</dbReference>
<evidence type="ECO:0000256" key="1">
    <source>
        <dbReference type="ARBA" id="ARBA00004613"/>
    </source>
</evidence>
<protein>
    <recommendedName>
        <fullName evidence="10">Peptidase S1 domain-containing protein</fullName>
    </recommendedName>
</protein>
<dbReference type="GO" id="GO:0004252">
    <property type="term" value="F:serine-type endopeptidase activity"/>
    <property type="evidence" value="ECO:0007669"/>
    <property type="project" value="InterPro"/>
</dbReference>
<evidence type="ECO:0000256" key="2">
    <source>
        <dbReference type="ARBA" id="ARBA00022525"/>
    </source>
</evidence>
<dbReference type="SUPFAM" id="SSF50494">
    <property type="entry name" value="Trypsin-like serine proteases"/>
    <property type="match status" value="1"/>
</dbReference>
<evidence type="ECO:0000259" key="6">
    <source>
        <dbReference type="PROSITE" id="PS50240"/>
    </source>
</evidence>
<name>A0A162CJD0_9GAMM</name>
<feature type="domain" description="Peptidase S1" evidence="6">
    <location>
        <begin position="39"/>
        <end position="270"/>
    </location>
</feature>
<evidence type="ECO:0008006" key="10">
    <source>
        <dbReference type="Google" id="ProtNLM"/>
    </source>
</evidence>
<dbReference type="FunFam" id="2.40.10.10:FF:000047">
    <property type="entry name" value="Trypsin eta"/>
    <property type="match status" value="1"/>
</dbReference>
<dbReference type="PRINTS" id="PR00722">
    <property type="entry name" value="CHYMOTRYPSIN"/>
</dbReference>
<evidence type="ECO:0000259" key="7">
    <source>
        <dbReference type="PROSITE" id="PS50835"/>
    </source>
</evidence>
<keyword evidence="4" id="KW-0720">Serine protease</keyword>
<dbReference type="GO" id="GO:0006508">
    <property type="term" value="P:proteolysis"/>
    <property type="evidence" value="ECO:0007669"/>
    <property type="project" value="UniProtKB-KW"/>
</dbReference>
<sequence length="734" mass="80531">MYNKLQGMLLLATITAPLSAYANNKIEPLQSRGMDSPRIVGGQETAEFAYPFMGSLQLDNGHFCGLSFIGDNKVLTASHCIEGIPAERFTVKFEGHDLTDESQWQTYNVVSMSMHDQYNMGLQYNNDIAVLELDRPVENIKPIKLADQVIRNSLVAGDNLKVMGWGRLSSGGVAPDKLQEVDVPYVTNEVCNSAEYYNGGISDTMICAGLTEGGKDSCQGDSGGPLIVQKNDEWFQVGVVSWGEGCALPNRPGVYADVESLFYWVQSKTSDFGFGQNESHVYIEDQPSFSIQNTFKNTLDYPVTIAEFSLSQHVEGVQLSEQNCANAVLEPGAQCQFTVLTPNNSKHDTYTVNASITSPSTSLYSAVFGYTKLAQFDENINELMSTPSSVKWSTGGNESWYVGATPEQEPTLVSGDVTDRQETPELTVPYQESTLMIDIDDLHIKDISFDYLVSSELGYDFVGIFHNGEQVLIDSGDEREYKPFNIELIEGANKIRVEYLKDYTVTVGEDNVALKNFSTTFVNTEPTIELAQTELDVRSELEFTLDASATTDKENDTITYSWVKLADEEQQVGEQSVVTLKAEKTTEDLTVTYQLTATDEYEASSTALVKVNIIKNNAPTLSLTSSSSSVHEGETLTINVVGAEDPDGDNVTISWEQTSGPSVTLPGNQNQFNFTAPDVNETGPIVFTVTATDDFGLSQSETVSVEVKNIESGSLGIFSLFMLALLTSVRRVKK</sequence>
<dbReference type="Pfam" id="PF00089">
    <property type="entry name" value="Trypsin"/>
    <property type="match status" value="1"/>
</dbReference>
<dbReference type="PROSITE" id="PS00135">
    <property type="entry name" value="TRYPSIN_SER"/>
    <property type="match status" value="1"/>
</dbReference>
<dbReference type="Gene3D" id="2.40.10.10">
    <property type="entry name" value="Trypsin-like serine proteases"/>
    <property type="match status" value="1"/>
</dbReference>
<dbReference type="PANTHER" id="PTHR24252">
    <property type="entry name" value="ACROSIN-RELATED"/>
    <property type="match status" value="1"/>
</dbReference>
<gene>
    <name evidence="8" type="ORF">N478_14150</name>
</gene>
<dbReference type="InterPro" id="IPR018114">
    <property type="entry name" value="TRYPSIN_HIS"/>
</dbReference>
<dbReference type="PROSITE" id="PS00134">
    <property type="entry name" value="TRYPSIN_HIS"/>
    <property type="match status" value="1"/>
</dbReference>
<evidence type="ECO:0000313" key="9">
    <source>
        <dbReference type="Proteomes" id="UP000076661"/>
    </source>
</evidence>
<dbReference type="PROSITE" id="PS50835">
    <property type="entry name" value="IG_LIKE"/>
    <property type="match status" value="1"/>
</dbReference>
<dbReference type="InterPro" id="IPR001314">
    <property type="entry name" value="Peptidase_S1A"/>
</dbReference>
<evidence type="ECO:0000256" key="5">
    <source>
        <dbReference type="SAM" id="SignalP"/>
    </source>
</evidence>
<dbReference type="Gene3D" id="2.60.40.10">
    <property type="entry name" value="Immunoglobulins"/>
    <property type="match status" value="3"/>
</dbReference>
<keyword evidence="3" id="KW-1015">Disulfide bond</keyword>
<proteinExistence type="predicted"/>
<dbReference type="InterPro" id="IPR007110">
    <property type="entry name" value="Ig-like_dom"/>
</dbReference>
<keyword evidence="4" id="KW-0645">Protease</keyword>
<dbReference type="SUPFAM" id="SSF49299">
    <property type="entry name" value="PKD domain"/>
    <property type="match status" value="1"/>
</dbReference>
<comment type="subcellular location">
    <subcellularLocation>
        <location evidence="1">Secreted</location>
    </subcellularLocation>
</comment>
<dbReference type="InterPro" id="IPR009003">
    <property type="entry name" value="Peptidase_S1_PA"/>
</dbReference>
<dbReference type="EMBL" id="AUXX01000008">
    <property type="protein sequence ID" value="KZN68801.1"/>
    <property type="molecule type" value="Genomic_DNA"/>
</dbReference>
<dbReference type="InterPro" id="IPR043504">
    <property type="entry name" value="Peptidase_S1_PA_chymotrypsin"/>
</dbReference>
<dbReference type="CDD" id="cd00190">
    <property type="entry name" value="Tryp_SPc"/>
    <property type="match status" value="1"/>
</dbReference>
<dbReference type="InterPro" id="IPR035986">
    <property type="entry name" value="PKD_dom_sf"/>
</dbReference>
<feature type="signal peptide" evidence="5">
    <location>
        <begin position="1"/>
        <end position="22"/>
    </location>
</feature>
<dbReference type="GO" id="GO:0051604">
    <property type="term" value="P:protein maturation"/>
    <property type="evidence" value="ECO:0007669"/>
    <property type="project" value="UniProtKB-ARBA"/>
</dbReference>
<accession>A0A162CJD0</accession>
<dbReference type="PANTHER" id="PTHR24252:SF7">
    <property type="entry name" value="HYALIN"/>
    <property type="match status" value="1"/>
</dbReference>
<evidence type="ECO:0000313" key="8">
    <source>
        <dbReference type="EMBL" id="KZN68801.1"/>
    </source>
</evidence>
<dbReference type="InterPro" id="IPR001254">
    <property type="entry name" value="Trypsin_dom"/>
</dbReference>
<dbReference type="InterPro" id="IPR013783">
    <property type="entry name" value="Ig-like_fold"/>
</dbReference>
<dbReference type="GO" id="GO:0005576">
    <property type="term" value="C:extracellular region"/>
    <property type="evidence" value="ECO:0007669"/>
    <property type="project" value="UniProtKB-SubCell"/>
</dbReference>
<organism evidence="8 9">
    <name type="scientific">Pseudoalteromonas luteoviolacea S4060-1</name>
    <dbReference type="NCBI Taxonomy" id="1365257"/>
    <lineage>
        <taxon>Bacteria</taxon>
        <taxon>Pseudomonadati</taxon>
        <taxon>Pseudomonadota</taxon>
        <taxon>Gammaproteobacteria</taxon>
        <taxon>Alteromonadales</taxon>
        <taxon>Pseudoalteromonadaceae</taxon>
        <taxon>Pseudoalteromonas</taxon>
    </lineage>
</organism>
<dbReference type="InterPro" id="IPR033116">
    <property type="entry name" value="TRYPSIN_SER"/>
</dbReference>
<dbReference type="SMART" id="SM00020">
    <property type="entry name" value="Tryp_SPc"/>
    <property type="match status" value="1"/>
</dbReference>
<evidence type="ECO:0000256" key="4">
    <source>
        <dbReference type="RuleBase" id="RU363034"/>
    </source>
</evidence>
<dbReference type="Proteomes" id="UP000076661">
    <property type="component" value="Unassembled WGS sequence"/>
</dbReference>
<keyword evidence="2" id="KW-0964">Secreted</keyword>
<comment type="caution">
    <text evidence="8">The sequence shown here is derived from an EMBL/GenBank/DDBJ whole genome shotgun (WGS) entry which is preliminary data.</text>
</comment>
<feature type="domain" description="Ig-like" evidence="7">
    <location>
        <begin position="619"/>
        <end position="704"/>
    </location>
</feature>